<reference evidence="1 2" key="1">
    <citation type="submission" date="2022-03" db="EMBL/GenBank/DDBJ databases">
        <title>Complete genome analysis of Roseomonas KG 17.1 : a prolific producer of plant growth promoters.</title>
        <authorList>
            <person name="Saadouli I."/>
            <person name="Najjari A."/>
            <person name="Mosbah A."/>
            <person name="Ouzari H.I."/>
        </authorList>
    </citation>
    <scope>NUCLEOTIDE SEQUENCE [LARGE SCALE GENOMIC DNA]</scope>
    <source>
        <strain evidence="1 2">KG17-1</strain>
    </source>
</reference>
<organism evidence="1 2">
    <name type="scientific">Teichococcus vastitatis</name>
    <dbReference type="NCBI Taxonomy" id="2307076"/>
    <lineage>
        <taxon>Bacteria</taxon>
        <taxon>Pseudomonadati</taxon>
        <taxon>Pseudomonadota</taxon>
        <taxon>Alphaproteobacteria</taxon>
        <taxon>Acetobacterales</taxon>
        <taxon>Roseomonadaceae</taxon>
        <taxon>Roseomonas</taxon>
    </lineage>
</organism>
<dbReference type="SUPFAM" id="SSF47413">
    <property type="entry name" value="lambda repressor-like DNA-binding domains"/>
    <property type="match status" value="1"/>
</dbReference>
<evidence type="ECO:0000313" key="1">
    <source>
        <dbReference type="EMBL" id="MCI0753459.1"/>
    </source>
</evidence>
<accession>A0ABS9W4B7</accession>
<proteinExistence type="predicted"/>
<gene>
    <name evidence="1" type="ORF">MON41_06760</name>
</gene>
<keyword evidence="2" id="KW-1185">Reference proteome</keyword>
<dbReference type="Gene3D" id="1.10.260.40">
    <property type="entry name" value="lambda repressor-like DNA-binding domains"/>
    <property type="match status" value="1"/>
</dbReference>
<dbReference type="EMBL" id="JALBUU010000004">
    <property type="protein sequence ID" value="MCI0753459.1"/>
    <property type="molecule type" value="Genomic_DNA"/>
</dbReference>
<comment type="caution">
    <text evidence="1">The sequence shown here is derived from an EMBL/GenBank/DDBJ whole genome shotgun (WGS) entry which is preliminary data.</text>
</comment>
<name>A0ABS9W4B7_9PROT</name>
<dbReference type="InterPro" id="IPR010982">
    <property type="entry name" value="Lambda_DNA-bd_dom_sf"/>
</dbReference>
<evidence type="ECO:0000313" key="2">
    <source>
        <dbReference type="Proteomes" id="UP001201985"/>
    </source>
</evidence>
<sequence>MKLTGQQLRAARAMLQWSAGTLAERSEVSLATIQRAEKKDGPVSMMPANERAIRATLEAAGIRFLPDGCVCPPKREEP</sequence>
<dbReference type="Proteomes" id="UP001201985">
    <property type="component" value="Unassembled WGS sequence"/>
</dbReference>
<protein>
    <submittedName>
        <fullName evidence="1">Transcriptional regulator</fullName>
    </submittedName>
</protein>
<dbReference type="RefSeq" id="WP_241792686.1">
    <property type="nucleotide sequence ID" value="NZ_JALBUU010000004.1"/>
</dbReference>